<proteinExistence type="predicted"/>
<keyword evidence="2" id="KW-1185">Reference proteome</keyword>
<accession>A0ACC2QSK5</accession>
<protein>
    <submittedName>
        <fullName evidence="1">Uncharacterized protein</fullName>
    </submittedName>
</protein>
<reference evidence="1" key="1">
    <citation type="submission" date="2023-03" db="EMBL/GenBank/DDBJ databases">
        <title>Chromosome-level genomes of two armyworms, Mythimna separata and Mythimna loreyi, provide insights into the biosynthesis and reception of sex pheromones.</title>
        <authorList>
            <person name="Zhao H."/>
        </authorList>
    </citation>
    <scope>NUCLEOTIDE SEQUENCE</scope>
    <source>
        <strain evidence="1">BeijingLab</strain>
    </source>
</reference>
<gene>
    <name evidence="1" type="ORF">PYW08_004280</name>
</gene>
<name>A0ACC2QSK5_9NEOP</name>
<evidence type="ECO:0000313" key="2">
    <source>
        <dbReference type="Proteomes" id="UP001231649"/>
    </source>
</evidence>
<comment type="caution">
    <text evidence="1">The sequence shown here is derived from an EMBL/GenBank/DDBJ whole genome shotgun (WGS) entry which is preliminary data.</text>
</comment>
<evidence type="ECO:0000313" key="1">
    <source>
        <dbReference type="EMBL" id="KAJ8721878.1"/>
    </source>
</evidence>
<organism evidence="1 2">
    <name type="scientific">Mythimna loreyi</name>
    <dbReference type="NCBI Taxonomy" id="667449"/>
    <lineage>
        <taxon>Eukaryota</taxon>
        <taxon>Metazoa</taxon>
        <taxon>Ecdysozoa</taxon>
        <taxon>Arthropoda</taxon>
        <taxon>Hexapoda</taxon>
        <taxon>Insecta</taxon>
        <taxon>Pterygota</taxon>
        <taxon>Neoptera</taxon>
        <taxon>Endopterygota</taxon>
        <taxon>Lepidoptera</taxon>
        <taxon>Glossata</taxon>
        <taxon>Ditrysia</taxon>
        <taxon>Noctuoidea</taxon>
        <taxon>Noctuidae</taxon>
        <taxon>Noctuinae</taxon>
        <taxon>Hadenini</taxon>
        <taxon>Mythimna</taxon>
    </lineage>
</organism>
<dbReference type="EMBL" id="CM056792">
    <property type="protein sequence ID" value="KAJ8721878.1"/>
    <property type="molecule type" value="Genomic_DNA"/>
</dbReference>
<sequence>MEADDDMIVLVVVGDDEKAIASKETIPTTKPSKIWKEVDNIIETAQKHGEFIKIEPKDNEYQFEYVIDGIKCEDEPNHQPDIEELEEEEEEAEETEQDNSDEEISPEEDYSQSEQNHKRRFTMLKPWQQRSFVAELRKQNKELRKDKELLINTLGGIMRTVKPPPPPKDFYIVNGTRFECVYCAELYDTVPAASRHFQKKHGKRYLVCYACGVDFTWPGNLYKHEKRCIAPDAEIVLRARGVFLGRKGRGRPFLTPNKFTLKENEQTKFPCSMCSAVLVCKSTLESHENLHRGKRPFRCHACPAAYTSSSALSRHTKMHKGVQFLCDHCGRSFKVKGALISHMGTHNPIRKYGCDECSRRFAQKAALILHVDRDHRNLPPPCACQICPKRYPRMYLLKAHMQREHGMSIITRKMFFKTLPTMTEEEMEQCSKITRKT</sequence>
<dbReference type="Proteomes" id="UP001231649">
    <property type="component" value="Chromosome 16"/>
</dbReference>